<dbReference type="EMBL" id="CAICTM010000772">
    <property type="protein sequence ID" value="CAB9516296.1"/>
    <property type="molecule type" value="Genomic_DNA"/>
</dbReference>
<evidence type="ECO:0000256" key="1">
    <source>
        <dbReference type="SAM" id="MobiDB-lite"/>
    </source>
</evidence>
<comment type="caution">
    <text evidence="3">The sequence shown here is derived from an EMBL/GenBank/DDBJ whole genome shotgun (WGS) entry which is preliminary data.</text>
</comment>
<dbReference type="InterPro" id="IPR001810">
    <property type="entry name" value="F-box_dom"/>
</dbReference>
<protein>
    <recommendedName>
        <fullName evidence="2">F-box domain-containing protein</fullName>
    </recommendedName>
</protein>
<dbReference type="PROSITE" id="PS50181">
    <property type="entry name" value="FBOX"/>
    <property type="match status" value="1"/>
</dbReference>
<reference evidence="3" key="1">
    <citation type="submission" date="2020-06" db="EMBL/GenBank/DDBJ databases">
        <authorList>
            <consortium name="Plant Systems Biology data submission"/>
        </authorList>
    </citation>
    <scope>NUCLEOTIDE SEQUENCE</scope>
    <source>
        <strain evidence="3">D6</strain>
    </source>
</reference>
<feature type="compositionally biased region" description="Polar residues" evidence="1">
    <location>
        <begin position="547"/>
        <end position="557"/>
    </location>
</feature>
<feature type="compositionally biased region" description="Basic and acidic residues" evidence="1">
    <location>
        <begin position="559"/>
        <end position="570"/>
    </location>
</feature>
<evidence type="ECO:0000313" key="4">
    <source>
        <dbReference type="Proteomes" id="UP001153069"/>
    </source>
</evidence>
<sequence>MEAFTAPEGLKAASSIATFESTTTRIFQQDLRAQLSRLVASRQVHHDNAVNHYNSPEVVKALSLGFEWTVQCSYHDKNQVQDSDLAALTDQDLSATPLNELMKLLADPCVIPLVLSPCILQTLVQVILTFRPSSNATMSCKRRKTAERPVASQRANEIDHWIEVNEYLYYRSRWSPSQLLLLQSVIRIMVARQCCDDLGSIILTVFQEQWSGPPPLQGAQSLLSFIKYCVKQLEGVGRKGYSPVPSLFPCLWTLVQTILSPENNLIVQDRSDCNIIMCSSCGKYIDFSFLTAAQGRRKRQRMDVSSLQGEHPGDPLLGFATSPPARVLQHRARQPLVSLKSIMEARESSDPSCPYCQSKITLPDATDTKETKDWCRLRDKSIHTMIRWFQSTIQASKYKAFGVLRDTLTTTSVDSPFLRLCTLQLANIAGRDGYGYLLLSLWNLTWQLANPKFLAWYAEVIVESSFCDNRESCWDAMQPLINSIRSRYITAEDPQVTGNNDLPSKLLIPCLEYIIARRRNIFRVVDDSIKDEFHAFIQALSPFVADSTDSNHSTAANLKSDDKPVVHARESEDEDTTSTSASKSEPRWVDPEPLDLHLALQRVRWSPYGYAESCRIHKLDPKLLSNPDHDKGLGIAKEADNQSQRKCPPIMQCLSDDVMRTVLSFLGYKKLVRVRYVSKAWKEMADDDRYWFPLYRSRFGLRHDGSHGLRADGSFARGQDQTWKEYFMEKWIAQRDIRLDYTCRRQAVFKHRVCTYFGCFRVIRSQQQLARHYDLHRRKREKAQSAMR</sequence>
<dbReference type="AlphaFoldDB" id="A0A9N8HJL2"/>
<dbReference type="Pfam" id="PF00646">
    <property type="entry name" value="F-box"/>
    <property type="match status" value="1"/>
</dbReference>
<dbReference type="SMART" id="SM00256">
    <property type="entry name" value="FBOX"/>
    <property type="match status" value="1"/>
</dbReference>
<evidence type="ECO:0000259" key="2">
    <source>
        <dbReference type="PROSITE" id="PS50181"/>
    </source>
</evidence>
<dbReference type="PROSITE" id="PS00028">
    <property type="entry name" value="ZINC_FINGER_C2H2_1"/>
    <property type="match status" value="1"/>
</dbReference>
<dbReference type="InterPro" id="IPR013087">
    <property type="entry name" value="Znf_C2H2_type"/>
</dbReference>
<dbReference type="Gene3D" id="1.20.1280.50">
    <property type="match status" value="1"/>
</dbReference>
<organism evidence="3 4">
    <name type="scientific">Seminavis robusta</name>
    <dbReference type="NCBI Taxonomy" id="568900"/>
    <lineage>
        <taxon>Eukaryota</taxon>
        <taxon>Sar</taxon>
        <taxon>Stramenopiles</taxon>
        <taxon>Ochrophyta</taxon>
        <taxon>Bacillariophyta</taxon>
        <taxon>Bacillariophyceae</taxon>
        <taxon>Bacillariophycidae</taxon>
        <taxon>Naviculales</taxon>
        <taxon>Naviculaceae</taxon>
        <taxon>Seminavis</taxon>
    </lineage>
</organism>
<feature type="domain" description="F-box" evidence="2">
    <location>
        <begin position="648"/>
        <end position="694"/>
    </location>
</feature>
<gene>
    <name evidence="3" type="ORF">SEMRO_773_G200430.1</name>
</gene>
<dbReference type="InterPro" id="IPR036047">
    <property type="entry name" value="F-box-like_dom_sf"/>
</dbReference>
<accession>A0A9N8HJL2</accession>
<dbReference type="PANTHER" id="PTHR47744:SF1">
    <property type="entry name" value="OS05G0526300 PROTEIN"/>
    <property type="match status" value="1"/>
</dbReference>
<dbReference type="SUPFAM" id="SSF81383">
    <property type="entry name" value="F-box domain"/>
    <property type="match status" value="1"/>
</dbReference>
<proteinExistence type="predicted"/>
<dbReference type="OrthoDB" id="56416at2759"/>
<keyword evidence="4" id="KW-1185">Reference proteome</keyword>
<feature type="region of interest" description="Disordered" evidence="1">
    <location>
        <begin position="546"/>
        <end position="588"/>
    </location>
</feature>
<dbReference type="PANTHER" id="PTHR47744">
    <property type="entry name" value="OS05G0526300 PROTEIN"/>
    <property type="match status" value="1"/>
</dbReference>
<dbReference type="Proteomes" id="UP001153069">
    <property type="component" value="Unassembled WGS sequence"/>
</dbReference>
<evidence type="ECO:0000313" key="3">
    <source>
        <dbReference type="EMBL" id="CAB9516296.1"/>
    </source>
</evidence>
<name>A0A9N8HJL2_9STRA</name>